<organism evidence="7 8">
    <name type="scientific">Neotoma lepida</name>
    <name type="common">Desert woodrat</name>
    <dbReference type="NCBI Taxonomy" id="56216"/>
    <lineage>
        <taxon>Eukaryota</taxon>
        <taxon>Metazoa</taxon>
        <taxon>Chordata</taxon>
        <taxon>Craniata</taxon>
        <taxon>Vertebrata</taxon>
        <taxon>Euteleostomi</taxon>
        <taxon>Mammalia</taxon>
        <taxon>Eutheria</taxon>
        <taxon>Euarchontoglires</taxon>
        <taxon>Glires</taxon>
        <taxon>Rodentia</taxon>
        <taxon>Myomorpha</taxon>
        <taxon>Muroidea</taxon>
        <taxon>Cricetidae</taxon>
        <taxon>Neotominae</taxon>
        <taxon>Neotoma</taxon>
    </lineage>
</organism>
<evidence type="ECO:0000256" key="1">
    <source>
        <dbReference type="ARBA" id="ARBA00004316"/>
    </source>
</evidence>
<comment type="caution">
    <text evidence="7">The sequence shown here is derived from an EMBL/GenBank/DDBJ whole genome shotgun (WGS) entry which is preliminary data.</text>
</comment>
<evidence type="ECO:0008006" key="9">
    <source>
        <dbReference type="Google" id="ProtNLM"/>
    </source>
</evidence>
<keyword evidence="8" id="KW-1185">Reference proteome</keyword>
<protein>
    <recommendedName>
        <fullName evidence="9">PH domain-containing protein</fullName>
    </recommendedName>
</protein>
<accession>A0A1A6GNW5</accession>
<evidence type="ECO:0000256" key="3">
    <source>
        <dbReference type="ARBA" id="ARBA00022490"/>
    </source>
</evidence>
<keyword evidence="5" id="KW-0175">Coiled coil</keyword>
<keyword evidence="4" id="KW-0677">Repeat</keyword>
<evidence type="ECO:0000256" key="6">
    <source>
        <dbReference type="ARBA" id="ARBA00023273"/>
    </source>
</evidence>
<dbReference type="STRING" id="56216.A0A1A6GNW5"/>
<reference evidence="7 8" key="1">
    <citation type="submission" date="2016-06" db="EMBL/GenBank/DDBJ databases">
        <title>The Draft Genome Sequence and Annotation of the Desert Woodrat Neotoma lepida.</title>
        <authorList>
            <person name="Campbell M."/>
            <person name="Oakeson K.F."/>
            <person name="Yandell M."/>
            <person name="Halpert J.R."/>
            <person name="Dearing D."/>
        </authorList>
    </citation>
    <scope>NUCLEOTIDE SEQUENCE [LARGE SCALE GENOMIC DNA]</scope>
    <source>
        <strain evidence="7">417</strain>
        <tissue evidence="7">Liver</tissue>
    </source>
</reference>
<dbReference type="EMBL" id="LZPO01076620">
    <property type="protein sequence ID" value="OBS67886.1"/>
    <property type="molecule type" value="Genomic_DNA"/>
</dbReference>
<evidence type="ECO:0000256" key="5">
    <source>
        <dbReference type="ARBA" id="ARBA00023054"/>
    </source>
</evidence>
<comment type="subcellular location">
    <subcellularLocation>
        <location evidence="1">Cell projection</location>
    </subcellularLocation>
    <subcellularLocation>
        <location evidence="2">Cytoplasm</location>
    </subcellularLocation>
</comment>
<keyword evidence="3" id="KW-0963">Cytoplasm</keyword>
<dbReference type="GO" id="GO:0005829">
    <property type="term" value="C:cytosol"/>
    <property type="evidence" value="ECO:0007669"/>
    <property type="project" value="TreeGrafter"/>
</dbReference>
<dbReference type="Proteomes" id="UP000092124">
    <property type="component" value="Unassembled WGS sequence"/>
</dbReference>
<dbReference type="GO" id="GO:0017124">
    <property type="term" value="F:SH3 domain binding"/>
    <property type="evidence" value="ECO:0007669"/>
    <property type="project" value="TreeGrafter"/>
</dbReference>
<dbReference type="GO" id="GO:0042995">
    <property type="term" value="C:cell projection"/>
    <property type="evidence" value="ECO:0007669"/>
    <property type="project" value="UniProtKB-SubCell"/>
</dbReference>
<dbReference type="InterPro" id="IPR030113">
    <property type="entry name" value="AFAP"/>
</dbReference>
<proteinExistence type="predicted"/>
<evidence type="ECO:0000313" key="7">
    <source>
        <dbReference type="EMBL" id="OBS67886.1"/>
    </source>
</evidence>
<dbReference type="AlphaFoldDB" id="A0A1A6GNW5"/>
<name>A0A1A6GNW5_NEOLE</name>
<gene>
    <name evidence="7" type="ORF">A6R68_03577</name>
</gene>
<sequence>MDSGWVLDQLIPELTMLLSLLDHEYLSDSTLEKMAMASILQSLHQGGAVLQKLQGPAATSEAGARCLHHCLPKDSRHKRHELCFSQGATEVLVLALQSREQAQKWLKVM</sequence>
<keyword evidence="6" id="KW-0966">Cell projection</keyword>
<evidence type="ECO:0000256" key="4">
    <source>
        <dbReference type="ARBA" id="ARBA00022737"/>
    </source>
</evidence>
<dbReference type="PANTHER" id="PTHR14338">
    <property type="entry name" value="ACTIN FILAMENT-ASSOCIATED PROTEIN 1 FAMILY MEMBER"/>
    <property type="match status" value="1"/>
</dbReference>
<evidence type="ECO:0000313" key="8">
    <source>
        <dbReference type="Proteomes" id="UP000092124"/>
    </source>
</evidence>
<evidence type="ECO:0000256" key="2">
    <source>
        <dbReference type="ARBA" id="ARBA00004496"/>
    </source>
</evidence>
<dbReference type="PANTHER" id="PTHR14338:SF1">
    <property type="entry name" value="ACTIN FILAMENT-ASSOCIATED PROTEIN 1-LIKE 1"/>
    <property type="match status" value="1"/>
</dbReference>